<dbReference type="Proteomes" id="UP000029391">
    <property type="component" value="Unassembled WGS sequence"/>
</dbReference>
<evidence type="ECO:0000313" key="2">
    <source>
        <dbReference type="Proteomes" id="UP000029391"/>
    </source>
</evidence>
<dbReference type="SMART" id="SM01101">
    <property type="entry name" value="CRISPR_assoc"/>
    <property type="match status" value="1"/>
</dbReference>
<dbReference type="Pfam" id="PF08798">
    <property type="entry name" value="CRISPR_assoc"/>
    <property type="match status" value="1"/>
</dbReference>
<organism evidence="1 2">
    <name type="scientific">Arenimonas composti TR7-09 = DSM 18010</name>
    <dbReference type="NCBI Taxonomy" id="1121013"/>
    <lineage>
        <taxon>Bacteria</taxon>
        <taxon>Pseudomonadati</taxon>
        <taxon>Pseudomonadota</taxon>
        <taxon>Gammaproteobacteria</taxon>
        <taxon>Lysobacterales</taxon>
        <taxon>Lysobacteraceae</taxon>
        <taxon>Arenimonas</taxon>
    </lineage>
</organism>
<protein>
    <recommendedName>
        <fullName evidence="3">CRISPR-associated protein Cse3</fullName>
    </recommendedName>
</protein>
<dbReference type="RefSeq" id="WP_026816679.1">
    <property type="nucleotide sequence ID" value="NZ_AUFF01000002.1"/>
</dbReference>
<dbReference type="eggNOG" id="ENOG5032TV5">
    <property type="taxonomic scope" value="Bacteria"/>
</dbReference>
<dbReference type="OrthoDB" id="9795689at2"/>
<accession>A0A091BY50</accession>
<evidence type="ECO:0008006" key="3">
    <source>
        <dbReference type="Google" id="ProtNLM"/>
    </source>
</evidence>
<dbReference type="NCBIfam" id="TIGR01907">
    <property type="entry name" value="casE_Cse3"/>
    <property type="match status" value="1"/>
</dbReference>
<proteinExistence type="predicted"/>
<gene>
    <name evidence="1" type="ORF">P873_11555</name>
</gene>
<dbReference type="STRING" id="1121013.GCA_000426365_01353"/>
<keyword evidence="2" id="KW-1185">Reference proteome</keyword>
<reference evidence="1 2" key="1">
    <citation type="submission" date="2013-09" db="EMBL/GenBank/DDBJ databases">
        <title>Genome sequencing of Arenimonas composti.</title>
        <authorList>
            <person name="Chen F."/>
            <person name="Wang G."/>
        </authorList>
    </citation>
    <scope>NUCLEOTIDE SEQUENCE [LARGE SCALE GENOMIC DNA]</scope>
    <source>
        <strain evidence="1 2">TR7-09</strain>
    </source>
</reference>
<comment type="caution">
    <text evidence="1">The sequence shown here is derived from an EMBL/GenBank/DDBJ whole genome shotgun (WGS) entry which is preliminary data.</text>
</comment>
<dbReference type="SUPFAM" id="SSF117987">
    <property type="entry name" value="CRISPR-associated protein"/>
    <property type="match status" value="2"/>
</dbReference>
<name>A0A091BY50_9GAMM</name>
<dbReference type="AlphaFoldDB" id="A0A091BY50"/>
<evidence type="ECO:0000313" key="1">
    <source>
        <dbReference type="EMBL" id="KFN49275.1"/>
    </source>
</evidence>
<dbReference type="InterPro" id="IPR010179">
    <property type="entry name" value="CRISPR-assoc_prot_Cse3"/>
</dbReference>
<dbReference type="EMBL" id="AWXU01000038">
    <property type="protein sequence ID" value="KFN49275.1"/>
    <property type="molecule type" value="Genomic_DNA"/>
</dbReference>
<dbReference type="Gene3D" id="3.30.70.1210">
    <property type="entry name" value="Crispr-associated protein, domain 2"/>
    <property type="match status" value="1"/>
</dbReference>
<sequence length="228" mass="25944">MSWFSRVTMTASTREDRRRLRRLHSDPYQQHQVLWTLFARPPGSRQPFLFRQLLDDDETLRFLLVSEDRPAAGEPGWRVESKPYSPRCAEGTSYTFNIRVNPTRSEKSGDGRGKRQDYVISRLHQLGVTHDERAAARRRIIHEELPSWLARRAAGSGFELGQCTVDRHDVLRVRKDVHDVTLGVAEFSGVLKVSDPERFAKVLVEGLGHGRGFGLGLLLVRPTASTDT</sequence>
<dbReference type="Gene3D" id="3.30.70.1200">
    <property type="entry name" value="Crispr-associated protein, domain 1"/>
    <property type="match status" value="1"/>
</dbReference>